<dbReference type="GO" id="GO:0032259">
    <property type="term" value="P:methylation"/>
    <property type="evidence" value="ECO:0007669"/>
    <property type="project" value="UniProtKB-KW"/>
</dbReference>
<evidence type="ECO:0000256" key="13">
    <source>
        <dbReference type="SAM" id="MobiDB-lite"/>
    </source>
</evidence>
<dbReference type="FunFam" id="3.40.50.300:FF:000079">
    <property type="entry name" value="probable ATP-dependent RNA helicase DDX17"/>
    <property type="match status" value="1"/>
</dbReference>
<feature type="compositionally biased region" description="Basic and acidic residues" evidence="13">
    <location>
        <begin position="1243"/>
        <end position="1290"/>
    </location>
</feature>
<dbReference type="Gene3D" id="2.20.70.10">
    <property type="match status" value="1"/>
</dbReference>
<evidence type="ECO:0000313" key="20">
    <source>
        <dbReference type="EMBL" id="KAG5534909.1"/>
    </source>
</evidence>
<feature type="compositionally biased region" description="Low complexity" evidence="13">
    <location>
        <begin position="703"/>
        <end position="725"/>
    </location>
</feature>
<dbReference type="InterPro" id="IPR011545">
    <property type="entry name" value="DEAD/DEAH_box_helicase_dom"/>
</dbReference>
<feature type="domain" description="UBA" evidence="15">
    <location>
        <begin position="54"/>
        <end position="95"/>
    </location>
</feature>
<dbReference type="SMART" id="SM00456">
    <property type="entry name" value="WW"/>
    <property type="match status" value="1"/>
</dbReference>
<dbReference type="GO" id="GO:0005634">
    <property type="term" value="C:nucleus"/>
    <property type="evidence" value="ECO:0007669"/>
    <property type="project" value="UniProtKB-SubCell"/>
</dbReference>
<dbReference type="Pfam" id="PF00271">
    <property type="entry name" value="Helicase_C"/>
    <property type="match status" value="1"/>
</dbReference>
<feature type="domain" description="DEAD-box RNA helicase Q" evidence="18">
    <location>
        <begin position="819"/>
        <end position="847"/>
    </location>
</feature>
<dbReference type="PROSITE" id="PS50030">
    <property type="entry name" value="UBA"/>
    <property type="match status" value="1"/>
</dbReference>
<keyword evidence="2" id="KW-0489">Methyltransferase</keyword>
<accession>A0AAV6J5M6</accession>
<dbReference type="GO" id="GO:0003886">
    <property type="term" value="F:DNA (cytosine-5-)-methyltransferase activity"/>
    <property type="evidence" value="ECO:0007669"/>
    <property type="project" value="TreeGrafter"/>
</dbReference>
<dbReference type="FunFam" id="3.40.50.300:FF:000008">
    <property type="entry name" value="ATP-dependent RNA helicase RhlB"/>
    <property type="match status" value="1"/>
</dbReference>
<dbReference type="InterPro" id="IPR001202">
    <property type="entry name" value="WW_dom"/>
</dbReference>
<feature type="domain" description="SAM-dependent MTase DRM-type" evidence="19">
    <location>
        <begin position="277"/>
        <end position="640"/>
    </location>
</feature>
<evidence type="ECO:0000259" key="15">
    <source>
        <dbReference type="PROSITE" id="PS50030"/>
    </source>
</evidence>
<dbReference type="SUPFAM" id="SSF51045">
    <property type="entry name" value="WW domain"/>
    <property type="match status" value="1"/>
</dbReference>
<feature type="domain" description="Helicase C-terminal" evidence="17">
    <location>
        <begin position="1053"/>
        <end position="1197"/>
    </location>
</feature>
<dbReference type="InterPro" id="IPR000629">
    <property type="entry name" value="RNA-helicase_DEAD-box_CS"/>
</dbReference>
<dbReference type="GO" id="GO:0003724">
    <property type="term" value="F:RNA helicase activity"/>
    <property type="evidence" value="ECO:0007669"/>
    <property type="project" value="InterPro"/>
</dbReference>
<evidence type="ECO:0000259" key="19">
    <source>
        <dbReference type="PROSITE" id="PS51680"/>
    </source>
</evidence>
<dbReference type="GO" id="GO:0016787">
    <property type="term" value="F:hydrolase activity"/>
    <property type="evidence" value="ECO:0007669"/>
    <property type="project" value="UniProtKB-KW"/>
</dbReference>
<evidence type="ECO:0000256" key="9">
    <source>
        <dbReference type="ARBA" id="ARBA00022840"/>
    </source>
</evidence>
<sequence>MDGNASGEHSDNVDWDTDDEQEIQNFPVSSCSSSRQLGAEAIVGSAEASSLTGSSHSKLIDHFVGMGFPEKMVRKAIEENGEGNTESILETLLTYSALENSPQQQEPINFDHSSSEYDETFVDDFSDSDSFSGNAENTDPLLDTGKTMLFLTNMGYTVEEASMAMAKCGPNASIDELTDFICAAQMATSYASLQDLPEEIKVSFCNFFPSVKHKPKLEHIPSGSGTQKRKYFESEFWESKKQKGYETMKMNGDDETIRIPKPMFGYGVPRGQGLIFNTRSLPEAAIGPPYFYYENVAQTPKGVWDTIKRFLYDIEPEFVDSKYFCAAARKRGYIHNLPIYNRFPLLPLPPDTINEVFPLTKRWWPKWDTRTKLNCLQTSVATASLTEKIRKALEGGDGEEPSPEKQKHILDLCRKWNLVWVGKNKVAPLEPDEVEMLLGFPKNHTRGGGISRTDRYKSLGNSFQVRNSGTGKTTRKSPVRLGKWKWNLRISRNDETLVDTVAYHLSVLKDLYPGGVNVLSLFSGIGGAEVALHRLGIPLKNVVSVEKCEVNRNIVRSWWDQTNQKGNLIELADVQRVNANELGPLVHAFGGFDLIIGGSPCNNLAGSNRVSRDGLEGKESALFYDYFRILDLVKRIMERLRLKICPIAMASATATPRYAPEDPTLPKPWKGLVDGKTGYLYYWNPETNVTQYEKPVASSRIGSAPPQKSSAAIISSSVQVQQSSQGRHRDSGYDDNDDRYSRGGNATSKLASGTRTYQSGKRGSDHPYKVPNGEIGAGHVASSGRGQGPSDNGNGPSAESYRRRHEISVSGDKVPAPFTSFEDTGFPPEILREVHKAGFSAPTPIQAQSWPIALKSRDIVAVAKTGSGKTLGYLLPGFMHLKRLRNNPQLGPTVLVLSPTRELATQIQEEAVKFGKSSRISSTCLYGGAPKGPQLRDLDRGTDIVVATPGRLNDILEMKRVSLRQVSYLVLDEADRMLDMGFEPQIRKIVKEVPSDRQTLMYTATWPKEVRKIAADLLVNPVQVNIGNIDELVANKAITQHVEIMSPMEKQRRLEQILRSLEPGSKVLIFCTTKKMCDQLSRNLTRQFGAAAIHGDKSQGERDYVLNQFRTGRSPILVATDVAARGLDIKDIRMVINYDFPTGVEDYVHRIGRTGRAGATGVAFTFLSEQDAKHASDLIKVLEGANQRIPVELRDMASRGGGMGRPRRKWGSGGREGGHGGRNGLSSSGRDGGRGSWGIPDRVGGRGFDRDSRNSDRYARSFNDDADLHGSYHNRVPNDRLVRARDGDHRSRSRSRSRSPNKALHRLVRAGDGADRSSSRSRSRSPKKFPGRGDFRRRAESRSRSRSTDRFDRVLPARERSPIRSSQKHLAPSYKSDAERGFKNSVDPLPRSSSGGRRKENLKGSDDDEWGKATRGGLNGERLGNGTGSSYLGEEGELEEGMIPADEEGMIPADD</sequence>
<dbReference type="Proteomes" id="UP000823749">
    <property type="component" value="Chromosome 8"/>
</dbReference>
<keyword evidence="9" id="KW-0067">ATP-binding</keyword>
<dbReference type="InterPro" id="IPR050390">
    <property type="entry name" value="C5-Methyltransferase"/>
</dbReference>
<feature type="compositionally biased region" description="Acidic residues" evidence="13">
    <location>
        <begin position="1434"/>
        <end position="1455"/>
    </location>
</feature>
<feature type="domain" description="Helicase ATP-binding" evidence="16">
    <location>
        <begin position="850"/>
        <end position="1024"/>
    </location>
</feature>
<evidence type="ECO:0000259" key="18">
    <source>
        <dbReference type="PROSITE" id="PS51195"/>
    </source>
</evidence>
<dbReference type="InterPro" id="IPR001525">
    <property type="entry name" value="C5_MeTfrase"/>
</dbReference>
<feature type="compositionally biased region" description="Gly residues" evidence="13">
    <location>
        <begin position="1417"/>
        <end position="1427"/>
    </location>
</feature>
<dbReference type="Gene3D" id="3.40.50.300">
    <property type="entry name" value="P-loop containing nucleotide triphosphate hydrolases"/>
    <property type="match status" value="2"/>
</dbReference>
<feature type="compositionally biased region" description="Basic residues" evidence="13">
    <location>
        <begin position="1319"/>
        <end position="1330"/>
    </location>
</feature>
<dbReference type="SMART" id="SM00490">
    <property type="entry name" value="HELICc"/>
    <property type="match status" value="1"/>
</dbReference>
<dbReference type="GO" id="GO:0005524">
    <property type="term" value="F:ATP binding"/>
    <property type="evidence" value="ECO:0007669"/>
    <property type="project" value="UniProtKB-KW"/>
</dbReference>
<keyword evidence="10" id="KW-0238">DNA-binding</keyword>
<dbReference type="InterPro" id="IPR001650">
    <property type="entry name" value="Helicase_C-like"/>
</dbReference>
<dbReference type="PROSITE" id="PS51195">
    <property type="entry name" value="Q_MOTIF"/>
    <property type="match status" value="1"/>
</dbReference>
<keyword evidence="7" id="KW-0378">Hydrolase</keyword>
<evidence type="ECO:0000256" key="6">
    <source>
        <dbReference type="ARBA" id="ARBA00022741"/>
    </source>
</evidence>
<evidence type="ECO:0000256" key="11">
    <source>
        <dbReference type="ARBA" id="ARBA00023242"/>
    </source>
</evidence>
<feature type="region of interest" description="Disordered" evidence="13">
    <location>
        <begin position="699"/>
        <end position="820"/>
    </location>
</feature>
<keyword evidence="11" id="KW-0539">Nucleus</keyword>
<dbReference type="PROSITE" id="PS50020">
    <property type="entry name" value="WW_DOMAIN_2"/>
    <property type="match status" value="1"/>
</dbReference>
<keyword evidence="4" id="KW-0949">S-adenosyl-L-methionine</keyword>
<evidence type="ECO:0000256" key="4">
    <source>
        <dbReference type="ARBA" id="ARBA00022691"/>
    </source>
</evidence>
<proteinExistence type="predicted"/>
<dbReference type="Pfam" id="PF00145">
    <property type="entry name" value="DNA_methylase"/>
    <property type="match status" value="1"/>
</dbReference>
<dbReference type="Pfam" id="PF00270">
    <property type="entry name" value="DEAD"/>
    <property type="match status" value="1"/>
</dbReference>
<dbReference type="PROSITE" id="PS51680">
    <property type="entry name" value="SAM_MT_DRM"/>
    <property type="match status" value="1"/>
</dbReference>
<dbReference type="Gene3D" id="3.40.50.150">
    <property type="entry name" value="Vaccinia Virus protein VP39"/>
    <property type="match status" value="2"/>
</dbReference>
<feature type="region of interest" description="Disordered" evidence="13">
    <location>
        <begin position="1192"/>
        <end position="1455"/>
    </location>
</feature>
<organism evidence="20 21">
    <name type="scientific">Rhododendron griersonianum</name>
    <dbReference type="NCBI Taxonomy" id="479676"/>
    <lineage>
        <taxon>Eukaryota</taxon>
        <taxon>Viridiplantae</taxon>
        <taxon>Streptophyta</taxon>
        <taxon>Embryophyta</taxon>
        <taxon>Tracheophyta</taxon>
        <taxon>Spermatophyta</taxon>
        <taxon>Magnoliopsida</taxon>
        <taxon>eudicotyledons</taxon>
        <taxon>Gunneridae</taxon>
        <taxon>Pentapetalae</taxon>
        <taxon>asterids</taxon>
        <taxon>Ericales</taxon>
        <taxon>Ericaceae</taxon>
        <taxon>Ericoideae</taxon>
        <taxon>Rhodoreae</taxon>
        <taxon>Rhododendron</taxon>
    </lineage>
</organism>
<dbReference type="InterPro" id="IPR027417">
    <property type="entry name" value="P-loop_NTPase"/>
</dbReference>
<evidence type="ECO:0000256" key="1">
    <source>
        <dbReference type="ARBA" id="ARBA00004123"/>
    </source>
</evidence>
<feature type="compositionally biased region" description="Polar residues" evidence="13">
    <location>
        <begin position="744"/>
        <end position="761"/>
    </location>
</feature>
<dbReference type="SMART" id="SM00487">
    <property type="entry name" value="DEXDc"/>
    <property type="match status" value="1"/>
</dbReference>
<dbReference type="InterPro" id="IPR015940">
    <property type="entry name" value="UBA"/>
</dbReference>
<dbReference type="PROSITE" id="PS51194">
    <property type="entry name" value="HELICASE_CTER"/>
    <property type="match status" value="1"/>
</dbReference>
<evidence type="ECO:0000256" key="3">
    <source>
        <dbReference type="ARBA" id="ARBA00022679"/>
    </source>
</evidence>
<feature type="compositionally biased region" description="Basic and acidic residues" evidence="13">
    <location>
        <begin position="1331"/>
        <end position="1362"/>
    </location>
</feature>
<keyword evidence="21" id="KW-1185">Reference proteome</keyword>
<dbReference type="PANTHER" id="PTHR23068">
    <property type="entry name" value="DNA CYTOSINE-5- -METHYLTRANSFERASE 3-RELATED"/>
    <property type="match status" value="1"/>
</dbReference>
<evidence type="ECO:0000256" key="7">
    <source>
        <dbReference type="ARBA" id="ARBA00022801"/>
    </source>
</evidence>
<evidence type="ECO:0000259" key="14">
    <source>
        <dbReference type="PROSITE" id="PS50020"/>
    </source>
</evidence>
<evidence type="ECO:0000256" key="8">
    <source>
        <dbReference type="ARBA" id="ARBA00022806"/>
    </source>
</evidence>
<gene>
    <name evidence="20" type="ORF">RHGRI_022879</name>
</gene>
<dbReference type="InterPro" id="IPR029063">
    <property type="entry name" value="SAM-dependent_MTases_sf"/>
</dbReference>
<dbReference type="SUPFAM" id="SSF53335">
    <property type="entry name" value="S-adenosyl-L-methionine-dependent methyltransferases"/>
    <property type="match status" value="2"/>
</dbReference>
<dbReference type="InterPro" id="IPR014001">
    <property type="entry name" value="Helicase_ATP-bd"/>
</dbReference>
<evidence type="ECO:0000256" key="5">
    <source>
        <dbReference type="ARBA" id="ARBA00022737"/>
    </source>
</evidence>
<feature type="compositionally biased region" description="Gly residues" evidence="13">
    <location>
        <begin position="1211"/>
        <end position="1223"/>
    </location>
</feature>
<evidence type="ECO:0000259" key="17">
    <source>
        <dbReference type="PROSITE" id="PS51194"/>
    </source>
</evidence>
<protein>
    <submittedName>
        <fullName evidence="20">Uncharacterized protein</fullName>
    </submittedName>
</protein>
<dbReference type="InterPro" id="IPR014014">
    <property type="entry name" value="RNA_helicase_DEAD_Q_motif"/>
</dbReference>
<dbReference type="GO" id="GO:0003677">
    <property type="term" value="F:DNA binding"/>
    <property type="evidence" value="ECO:0007669"/>
    <property type="project" value="UniProtKB-KW"/>
</dbReference>
<reference evidence="20" key="1">
    <citation type="submission" date="2020-08" db="EMBL/GenBank/DDBJ databases">
        <title>Plant Genome Project.</title>
        <authorList>
            <person name="Zhang R.-G."/>
        </authorList>
    </citation>
    <scope>NUCLEOTIDE SEQUENCE</scope>
    <source>
        <strain evidence="20">WSP0</strain>
        <tissue evidence="20">Leaf</tissue>
    </source>
</reference>
<dbReference type="CDD" id="cd18787">
    <property type="entry name" value="SF2_C_DEAD"/>
    <property type="match status" value="1"/>
</dbReference>
<keyword evidence="8" id="KW-0347">Helicase</keyword>
<name>A0AAV6J5M6_9ERIC</name>
<dbReference type="CDD" id="cd00201">
    <property type="entry name" value="WW"/>
    <property type="match status" value="1"/>
</dbReference>
<evidence type="ECO:0000313" key="21">
    <source>
        <dbReference type="Proteomes" id="UP000823749"/>
    </source>
</evidence>
<feature type="domain" description="WW" evidence="14">
    <location>
        <begin position="663"/>
        <end position="697"/>
    </location>
</feature>
<dbReference type="PANTHER" id="PTHR23068:SF25">
    <property type="entry name" value="DNA (CYTOSINE-5)-METHYLTRANSFERASE DRM2"/>
    <property type="match status" value="1"/>
</dbReference>
<feature type="short sequence motif" description="Q motif" evidence="12">
    <location>
        <begin position="819"/>
        <end position="847"/>
    </location>
</feature>
<dbReference type="SUPFAM" id="SSF52540">
    <property type="entry name" value="P-loop containing nucleoside triphosphate hydrolases"/>
    <property type="match status" value="1"/>
</dbReference>
<dbReference type="InterPro" id="IPR036020">
    <property type="entry name" value="WW_dom_sf"/>
</dbReference>
<dbReference type="EMBL" id="JACTNZ010000008">
    <property type="protein sequence ID" value="KAG5534909.1"/>
    <property type="molecule type" value="Genomic_DNA"/>
</dbReference>
<dbReference type="PROSITE" id="PS51192">
    <property type="entry name" value="HELICASE_ATP_BIND_1"/>
    <property type="match status" value="1"/>
</dbReference>
<comment type="subcellular location">
    <subcellularLocation>
        <location evidence="1">Nucleus</location>
    </subcellularLocation>
</comment>
<evidence type="ECO:0000256" key="2">
    <source>
        <dbReference type="ARBA" id="ARBA00022603"/>
    </source>
</evidence>
<keyword evidence="3" id="KW-0808">Transferase</keyword>
<dbReference type="Gene3D" id="1.10.8.10">
    <property type="entry name" value="DNA helicase RuvA subunit, C-terminal domain"/>
    <property type="match status" value="1"/>
</dbReference>
<keyword evidence="6" id="KW-0547">Nucleotide-binding</keyword>
<evidence type="ECO:0000259" key="16">
    <source>
        <dbReference type="PROSITE" id="PS51192"/>
    </source>
</evidence>
<evidence type="ECO:0000256" key="12">
    <source>
        <dbReference type="PROSITE-ProRule" id="PRU00552"/>
    </source>
</evidence>
<dbReference type="Pfam" id="PF00397">
    <property type="entry name" value="WW"/>
    <property type="match status" value="1"/>
</dbReference>
<evidence type="ECO:0000256" key="10">
    <source>
        <dbReference type="ARBA" id="ARBA00023125"/>
    </source>
</evidence>
<comment type="caution">
    <text evidence="20">The sequence shown here is derived from an EMBL/GenBank/DDBJ whole genome shotgun (WGS) entry which is preliminary data.</text>
</comment>
<dbReference type="PROSITE" id="PS00039">
    <property type="entry name" value="DEAD_ATP_HELICASE"/>
    <property type="match status" value="1"/>
</dbReference>
<feature type="compositionally biased region" description="Basic residues" evidence="13">
    <location>
        <begin position="1291"/>
        <end position="1308"/>
    </location>
</feature>
<dbReference type="InterPro" id="IPR030380">
    <property type="entry name" value="SAM_MeTfrase_DRM"/>
</dbReference>
<keyword evidence="5" id="KW-0677">Repeat</keyword>
<dbReference type="PROSITE" id="PS01159">
    <property type="entry name" value="WW_DOMAIN_1"/>
    <property type="match status" value="1"/>
</dbReference>